<keyword evidence="1" id="KW-0812">Transmembrane</keyword>
<feature type="transmembrane region" description="Helical" evidence="1">
    <location>
        <begin position="250"/>
        <end position="268"/>
    </location>
</feature>
<comment type="caution">
    <text evidence="2">The sequence shown here is derived from an EMBL/GenBank/DDBJ whole genome shotgun (WGS) entry which is preliminary data.</text>
</comment>
<sequence length="275" mass="28267">MSRADLRLLAAEVRLLLGRRRTWALLGVLVAVTVLLGVAVELSGDDGGGDGGGPPLLGRITDNGLFLAVTALGATVPFFLPLAVGVVAGDAVAGEAQLGTLRYLLAVPVGRTRLLLVKYATAVVFCLCATGTVALTGVVTGLALFPVGEVALLSGDVVSASGAAWRVVLVAAYATLSLLGLCAVGLFVSTLTEVPVGAMAATVVVAIASQLLDSVPQLAWLHPWLLTHHWLGFADLLRDPVSWGTTLDNALLQAGWVAVVGSLAWARFTTRDVTS</sequence>
<feature type="transmembrane region" description="Helical" evidence="1">
    <location>
        <begin position="114"/>
        <end position="143"/>
    </location>
</feature>
<dbReference type="Proteomes" id="UP000265614">
    <property type="component" value="Unassembled WGS sequence"/>
</dbReference>
<protein>
    <submittedName>
        <fullName evidence="2">ABC transporter permease</fullName>
    </submittedName>
</protein>
<evidence type="ECO:0000313" key="3">
    <source>
        <dbReference type="Proteomes" id="UP000265614"/>
    </source>
</evidence>
<accession>A0A3A3YXD4</accession>
<reference evidence="2 3" key="1">
    <citation type="submission" date="2018-09" db="EMBL/GenBank/DDBJ databases">
        <title>YIM 75000 draft genome.</title>
        <authorList>
            <person name="Tang S."/>
            <person name="Feng Y."/>
        </authorList>
    </citation>
    <scope>NUCLEOTIDE SEQUENCE [LARGE SCALE GENOMIC DNA]</scope>
    <source>
        <strain evidence="2 3">YIM 75000</strain>
    </source>
</reference>
<name>A0A3A3YXD4_9ACTN</name>
<keyword evidence="3" id="KW-1185">Reference proteome</keyword>
<proteinExistence type="predicted"/>
<dbReference type="EMBL" id="QZEZ01000003">
    <property type="protein sequence ID" value="RJK96308.1"/>
    <property type="molecule type" value="Genomic_DNA"/>
</dbReference>
<evidence type="ECO:0000256" key="1">
    <source>
        <dbReference type="SAM" id="Phobius"/>
    </source>
</evidence>
<dbReference type="PANTHER" id="PTHR37305:SF1">
    <property type="entry name" value="MEMBRANE PROTEIN"/>
    <property type="match status" value="1"/>
</dbReference>
<evidence type="ECO:0000313" key="2">
    <source>
        <dbReference type="EMBL" id="RJK96308.1"/>
    </source>
</evidence>
<feature type="transmembrane region" description="Helical" evidence="1">
    <location>
        <begin position="23"/>
        <end position="44"/>
    </location>
</feature>
<gene>
    <name evidence="2" type="ORF">D5H78_08630</name>
</gene>
<keyword evidence="1" id="KW-1133">Transmembrane helix</keyword>
<feature type="transmembrane region" description="Helical" evidence="1">
    <location>
        <begin position="194"/>
        <end position="212"/>
    </location>
</feature>
<dbReference type="PANTHER" id="PTHR37305">
    <property type="entry name" value="INTEGRAL MEMBRANE PROTEIN-RELATED"/>
    <property type="match status" value="1"/>
</dbReference>
<feature type="transmembrane region" description="Helical" evidence="1">
    <location>
        <begin position="163"/>
        <end position="187"/>
    </location>
</feature>
<dbReference type="RefSeq" id="WP_119950039.1">
    <property type="nucleotide sequence ID" value="NZ_QZEZ01000003.1"/>
</dbReference>
<dbReference type="AlphaFoldDB" id="A0A3A3YXD4"/>
<dbReference type="OrthoDB" id="3217553at2"/>
<dbReference type="Pfam" id="PF12730">
    <property type="entry name" value="ABC2_membrane_4"/>
    <property type="match status" value="1"/>
</dbReference>
<feature type="transmembrane region" description="Helical" evidence="1">
    <location>
        <begin position="64"/>
        <end position="93"/>
    </location>
</feature>
<keyword evidence="1" id="KW-0472">Membrane</keyword>
<organism evidence="2 3">
    <name type="scientific">Vallicoccus soli</name>
    <dbReference type="NCBI Taxonomy" id="2339232"/>
    <lineage>
        <taxon>Bacteria</taxon>
        <taxon>Bacillati</taxon>
        <taxon>Actinomycetota</taxon>
        <taxon>Actinomycetes</taxon>
        <taxon>Motilibacterales</taxon>
        <taxon>Vallicoccaceae</taxon>
        <taxon>Vallicoccus</taxon>
    </lineage>
</organism>